<proteinExistence type="predicted"/>
<organism evidence="1 2">
    <name type="scientific">Lactococcus lactis subsp. cremoris</name>
    <name type="common">Streptococcus cremoris</name>
    <dbReference type="NCBI Taxonomy" id="1359"/>
    <lineage>
        <taxon>Bacteria</taxon>
        <taxon>Bacillati</taxon>
        <taxon>Bacillota</taxon>
        <taxon>Bacilli</taxon>
        <taxon>Lactobacillales</taxon>
        <taxon>Streptococcaceae</taxon>
        <taxon>Lactococcus</taxon>
    </lineage>
</organism>
<sequence length="52" mass="6157">MAELTMKKRIILYFEDMIKFGNLGGAFKKKKDFKAKENVTKSQRKFKKLSNQ</sequence>
<protein>
    <submittedName>
        <fullName evidence="1">Uncharacterized protein</fullName>
    </submittedName>
</protein>
<reference evidence="1 2" key="1">
    <citation type="submission" date="2020-12" db="EMBL/GenBank/DDBJ databases">
        <title>Complete genome sequence of lactococcus lactis subsp. cremoris strain EPSC and strain G3-2.</title>
        <authorList>
            <person name="Kita K."/>
            <person name="Ishikawa S."/>
        </authorList>
    </citation>
    <scope>NUCLEOTIDE SEQUENCE [LARGE SCALE GENOMIC DNA]</scope>
    <source>
        <strain evidence="1 2">EPSC</strain>
    </source>
</reference>
<evidence type="ECO:0000313" key="1">
    <source>
        <dbReference type="EMBL" id="BCO06381.1"/>
    </source>
</evidence>
<dbReference type="EMBL" id="AP024222">
    <property type="protein sequence ID" value="BCO06381.1"/>
    <property type="molecule type" value="Genomic_DNA"/>
</dbReference>
<dbReference type="RefSeq" id="WP_170172306.1">
    <property type="nucleotide sequence ID" value="NZ_PUFD01000056.1"/>
</dbReference>
<dbReference type="Proteomes" id="UP000595253">
    <property type="component" value="Chromosome"/>
</dbReference>
<evidence type="ECO:0000313" key="2">
    <source>
        <dbReference type="Proteomes" id="UP000595253"/>
    </source>
</evidence>
<name>A0AAD1JZ28_LACLC</name>
<dbReference type="AlphaFoldDB" id="A0AAD1JZ28"/>
<accession>A0AAD1JZ28</accession>
<gene>
    <name evidence="1" type="ORF">LLC_16210</name>
</gene>